<dbReference type="HOGENOM" id="CLU_1222335_0_0_1"/>
<dbReference type="AlphaFoldDB" id="T1JEL6"/>
<sequence>MAPSKHVPSSKPKDVAIKFIPPYKSSIGIHPRRRVFSDKDKSHPTSIQVIAKKIVSKPGCSTPKQTINSNSKPRKSPKTPMKRTGSMTQVRKLPQRILPPRKCKQTNFANTGKILRSGKIPRSGKMMPRSAKQQVQNALRVRQGTTRLMIANKVDTKVSKILAKVNLEDLEMARMFGKFRAYSGVSEVQMKRVIRLVSTMQKLVKALFWKGLRRKAMGNELSAEDKK</sequence>
<dbReference type="PhylomeDB" id="T1JEL6"/>
<feature type="compositionally biased region" description="Polar residues" evidence="1">
    <location>
        <begin position="62"/>
        <end position="71"/>
    </location>
</feature>
<feature type="region of interest" description="Disordered" evidence="1">
    <location>
        <begin position="56"/>
        <end position="90"/>
    </location>
</feature>
<reference evidence="3" key="1">
    <citation type="submission" date="2011-05" db="EMBL/GenBank/DDBJ databases">
        <authorList>
            <person name="Richards S.R."/>
            <person name="Qu J."/>
            <person name="Jiang H."/>
            <person name="Jhangiani S.N."/>
            <person name="Agravi P."/>
            <person name="Goodspeed R."/>
            <person name="Gross S."/>
            <person name="Mandapat C."/>
            <person name="Jackson L."/>
            <person name="Mathew T."/>
            <person name="Pu L."/>
            <person name="Thornton R."/>
            <person name="Saada N."/>
            <person name="Wilczek-Boney K.B."/>
            <person name="Lee S."/>
            <person name="Kovar C."/>
            <person name="Wu Y."/>
            <person name="Scherer S.E."/>
            <person name="Worley K.C."/>
            <person name="Muzny D.M."/>
            <person name="Gibbs R."/>
        </authorList>
    </citation>
    <scope>NUCLEOTIDE SEQUENCE</scope>
    <source>
        <strain evidence="3">Brora</strain>
    </source>
</reference>
<keyword evidence="3" id="KW-1185">Reference proteome</keyword>
<organism evidence="2 3">
    <name type="scientific">Strigamia maritima</name>
    <name type="common">European centipede</name>
    <name type="synonym">Geophilus maritimus</name>
    <dbReference type="NCBI Taxonomy" id="126957"/>
    <lineage>
        <taxon>Eukaryota</taxon>
        <taxon>Metazoa</taxon>
        <taxon>Ecdysozoa</taxon>
        <taxon>Arthropoda</taxon>
        <taxon>Myriapoda</taxon>
        <taxon>Chilopoda</taxon>
        <taxon>Pleurostigmophora</taxon>
        <taxon>Geophilomorpha</taxon>
        <taxon>Linotaeniidae</taxon>
        <taxon>Strigamia</taxon>
    </lineage>
</organism>
<feature type="compositionally biased region" description="Basic residues" evidence="1">
    <location>
        <begin position="72"/>
        <end position="81"/>
    </location>
</feature>
<dbReference type="Proteomes" id="UP000014500">
    <property type="component" value="Unassembled WGS sequence"/>
</dbReference>
<accession>T1JEL6</accession>
<evidence type="ECO:0000313" key="3">
    <source>
        <dbReference type="Proteomes" id="UP000014500"/>
    </source>
</evidence>
<proteinExistence type="predicted"/>
<evidence type="ECO:0000313" key="2">
    <source>
        <dbReference type="EnsemblMetazoa" id="SMAR012266-PA"/>
    </source>
</evidence>
<evidence type="ECO:0000256" key="1">
    <source>
        <dbReference type="SAM" id="MobiDB-lite"/>
    </source>
</evidence>
<name>T1JEL6_STRMM</name>
<dbReference type="EnsemblMetazoa" id="SMAR012266-RA">
    <property type="protein sequence ID" value="SMAR012266-PA"/>
    <property type="gene ID" value="SMAR012266"/>
</dbReference>
<dbReference type="EMBL" id="JH432125">
    <property type="status" value="NOT_ANNOTATED_CDS"/>
    <property type="molecule type" value="Genomic_DNA"/>
</dbReference>
<protein>
    <submittedName>
        <fullName evidence="2">Uncharacterized protein</fullName>
    </submittedName>
</protein>
<reference evidence="2" key="2">
    <citation type="submission" date="2015-02" db="UniProtKB">
        <authorList>
            <consortium name="EnsemblMetazoa"/>
        </authorList>
    </citation>
    <scope>IDENTIFICATION</scope>
</reference>